<reference evidence="3" key="1">
    <citation type="journal article" date="2019" name="Int. J. Syst. Evol. Microbiol.">
        <title>The Global Catalogue of Microorganisms (GCM) 10K type strain sequencing project: providing services to taxonomists for standard genome sequencing and annotation.</title>
        <authorList>
            <consortium name="The Broad Institute Genomics Platform"/>
            <consortium name="The Broad Institute Genome Sequencing Center for Infectious Disease"/>
            <person name="Wu L."/>
            <person name="Ma J."/>
        </authorList>
    </citation>
    <scope>NUCLEOTIDE SEQUENCE [LARGE SCALE GENOMIC DNA]</scope>
    <source>
        <strain evidence="3">JCM 18302</strain>
    </source>
</reference>
<feature type="compositionally biased region" description="Basic and acidic residues" evidence="1">
    <location>
        <begin position="124"/>
        <end position="141"/>
    </location>
</feature>
<dbReference type="Proteomes" id="UP001500804">
    <property type="component" value="Unassembled WGS sequence"/>
</dbReference>
<name>A0ABP9NL15_9PSEU</name>
<evidence type="ECO:0000256" key="1">
    <source>
        <dbReference type="SAM" id="MobiDB-lite"/>
    </source>
</evidence>
<dbReference type="EMBL" id="BAABJO010000011">
    <property type="protein sequence ID" value="GAA5123107.1"/>
    <property type="molecule type" value="Genomic_DNA"/>
</dbReference>
<feature type="compositionally biased region" description="Low complexity" evidence="1">
    <location>
        <begin position="157"/>
        <end position="174"/>
    </location>
</feature>
<organism evidence="2 3">
    <name type="scientific">Pseudonocardia adelaidensis</name>
    <dbReference type="NCBI Taxonomy" id="648754"/>
    <lineage>
        <taxon>Bacteria</taxon>
        <taxon>Bacillati</taxon>
        <taxon>Actinomycetota</taxon>
        <taxon>Actinomycetes</taxon>
        <taxon>Pseudonocardiales</taxon>
        <taxon>Pseudonocardiaceae</taxon>
        <taxon>Pseudonocardia</taxon>
    </lineage>
</organism>
<evidence type="ECO:0000313" key="3">
    <source>
        <dbReference type="Proteomes" id="UP001500804"/>
    </source>
</evidence>
<gene>
    <name evidence="2" type="ORF">GCM10023320_34410</name>
</gene>
<sequence>MLLLSQLPPPVSHPASAPSRSAAESVPHAPVQAACAAVRRSAPPGGAAPSRLGPVESVRQPPPPDSHSADAPSRSARLDWSHPLPSHLAEAFVTSPSAPRLDALLPQPESSHEATAFEPPADEDAPHPDDTPDRHSVRSESRLPSPDSDADPQPVNAPSESHPAAEPSPSRSSSDTVDTCRSVASISSSVAS</sequence>
<comment type="caution">
    <text evidence="2">The sequence shown here is derived from an EMBL/GenBank/DDBJ whole genome shotgun (WGS) entry which is preliminary data.</text>
</comment>
<evidence type="ECO:0000313" key="2">
    <source>
        <dbReference type="EMBL" id="GAA5123107.1"/>
    </source>
</evidence>
<proteinExistence type="predicted"/>
<feature type="compositionally biased region" description="Low complexity" evidence="1">
    <location>
        <begin position="13"/>
        <end position="27"/>
    </location>
</feature>
<keyword evidence="3" id="KW-1185">Reference proteome</keyword>
<feature type="region of interest" description="Disordered" evidence="1">
    <location>
        <begin position="99"/>
        <end position="192"/>
    </location>
</feature>
<feature type="compositionally biased region" description="Low complexity" evidence="1">
    <location>
        <begin position="182"/>
        <end position="192"/>
    </location>
</feature>
<accession>A0ABP9NL15</accession>
<feature type="region of interest" description="Disordered" evidence="1">
    <location>
        <begin position="1"/>
        <end position="82"/>
    </location>
</feature>
<protein>
    <submittedName>
        <fullName evidence="2">Uncharacterized protein</fullName>
    </submittedName>
</protein>